<dbReference type="OrthoDB" id="6509741at2759"/>
<keyword evidence="1" id="KW-0812">Transmembrane</keyword>
<evidence type="ECO:0000313" key="2">
    <source>
        <dbReference type="EMBL" id="EEC16422.1"/>
    </source>
</evidence>
<dbReference type="PaxDb" id="6945-B7QC50"/>
<accession>B7QC50</accession>
<keyword evidence="1" id="KW-0472">Membrane</keyword>
<dbReference type="EnsemblMetazoa" id="ISCW012611-RA">
    <property type="protein sequence ID" value="ISCW012611-PA"/>
    <property type="gene ID" value="ISCW012611"/>
</dbReference>
<evidence type="ECO:0000313" key="3">
    <source>
        <dbReference type="EnsemblMetazoa" id="ISCW012611-PA"/>
    </source>
</evidence>
<dbReference type="HOGENOM" id="CLU_2021000_0_0_1"/>
<name>B7QC50_IXOSC</name>
<keyword evidence="1" id="KW-1133">Transmembrane helix</keyword>
<dbReference type="EMBL" id="DS904807">
    <property type="protein sequence ID" value="EEC16422.1"/>
    <property type="molecule type" value="Genomic_DNA"/>
</dbReference>
<dbReference type="EMBL" id="ABJB011022748">
    <property type="status" value="NOT_ANNOTATED_CDS"/>
    <property type="molecule type" value="Genomic_DNA"/>
</dbReference>
<organism evidence="2">
    <name type="scientific">Ixodes scapularis</name>
    <name type="common">Black-legged tick</name>
    <name type="synonym">Deer tick</name>
    <dbReference type="NCBI Taxonomy" id="6945"/>
    <lineage>
        <taxon>Eukaryota</taxon>
        <taxon>Metazoa</taxon>
        <taxon>Ecdysozoa</taxon>
        <taxon>Arthropoda</taxon>
        <taxon>Chelicerata</taxon>
        <taxon>Arachnida</taxon>
        <taxon>Acari</taxon>
        <taxon>Parasitiformes</taxon>
        <taxon>Ixodida</taxon>
        <taxon>Ixodoidea</taxon>
        <taxon>Ixodidae</taxon>
        <taxon>Ixodinae</taxon>
        <taxon>Ixodes</taxon>
    </lineage>
</organism>
<dbReference type="VEuPathDB" id="VectorBase:ISCW012611"/>
<feature type="transmembrane region" description="Helical" evidence="1">
    <location>
        <begin position="39"/>
        <end position="64"/>
    </location>
</feature>
<reference evidence="3" key="2">
    <citation type="submission" date="2020-05" db="UniProtKB">
        <authorList>
            <consortium name="EnsemblMetazoa"/>
        </authorList>
    </citation>
    <scope>IDENTIFICATION</scope>
    <source>
        <strain evidence="3">wikel</strain>
    </source>
</reference>
<dbReference type="AlphaFoldDB" id="B7QC50"/>
<proteinExistence type="predicted"/>
<sequence length="123" mass="12441">SPMAAAQIGTVVVVDGAPLPAAADVDVRKGVVLGCSTAAIAVTALSVFVGLFLHPAVLLLLVLGNGTCITVAFKYGYRTAVKEAPPAAASRVDVDGQSASKGADQKVQVPVIQIHPPKIVTEL</sequence>
<keyword evidence="4" id="KW-1185">Reference proteome</keyword>
<reference evidence="2 4" key="1">
    <citation type="submission" date="2008-03" db="EMBL/GenBank/DDBJ databases">
        <title>Annotation of Ixodes scapularis.</title>
        <authorList>
            <consortium name="Ixodes scapularis Genome Project Consortium"/>
            <person name="Caler E."/>
            <person name="Hannick L.I."/>
            <person name="Bidwell S."/>
            <person name="Joardar V."/>
            <person name="Thiagarajan M."/>
            <person name="Amedeo P."/>
            <person name="Galinsky K.J."/>
            <person name="Schobel S."/>
            <person name="Inman J."/>
            <person name="Hostetler J."/>
            <person name="Miller J."/>
            <person name="Hammond M."/>
            <person name="Megy K."/>
            <person name="Lawson D."/>
            <person name="Kodira C."/>
            <person name="Sutton G."/>
            <person name="Meyer J."/>
            <person name="Hill C.A."/>
            <person name="Birren B."/>
            <person name="Nene V."/>
            <person name="Collins F."/>
            <person name="Alarcon-Chaidez F."/>
            <person name="Wikel S."/>
            <person name="Strausberg R."/>
        </authorList>
    </citation>
    <scope>NUCLEOTIDE SEQUENCE [LARGE SCALE GENOMIC DNA]</scope>
    <source>
        <strain evidence="4">Wikel</strain>
        <strain evidence="2">Wikel colony</strain>
    </source>
</reference>
<dbReference type="InParanoid" id="B7QC50"/>
<evidence type="ECO:0000313" key="4">
    <source>
        <dbReference type="Proteomes" id="UP000001555"/>
    </source>
</evidence>
<dbReference type="Proteomes" id="UP000001555">
    <property type="component" value="Unassembled WGS sequence"/>
</dbReference>
<dbReference type="VEuPathDB" id="VectorBase:ISCI012611"/>
<gene>
    <name evidence="2" type="ORF">IscW_ISCW012611</name>
</gene>
<protein>
    <submittedName>
        <fullName evidence="2 3">Uncharacterized protein</fullName>
    </submittedName>
</protein>
<dbReference type="VEuPathDB" id="VectorBase:ISCP_007827"/>
<feature type="non-terminal residue" evidence="2">
    <location>
        <position position="1"/>
    </location>
</feature>
<evidence type="ECO:0000256" key="1">
    <source>
        <dbReference type="SAM" id="Phobius"/>
    </source>
</evidence>